<dbReference type="InterPro" id="IPR013818">
    <property type="entry name" value="Lipase"/>
</dbReference>
<dbReference type="SUPFAM" id="SSF53474">
    <property type="entry name" value="alpha/beta-Hydrolases"/>
    <property type="match status" value="1"/>
</dbReference>
<dbReference type="OrthoDB" id="199913at2759"/>
<evidence type="ECO:0000256" key="5">
    <source>
        <dbReference type="SAM" id="SignalP"/>
    </source>
</evidence>
<protein>
    <submittedName>
        <fullName evidence="7">Lipase/vitellogenin,Triacylglycerol lipase family,Lipase, N-terminal,Alpha/Beta hydrolase fold</fullName>
    </submittedName>
</protein>
<dbReference type="GO" id="GO:0017171">
    <property type="term" value="F:serine hydrolase activity"/>
    <property type="evidence" value="ECO:0007669"/>
    <property type="project" value="TreeGrafter"/>
</dbReference>
<evidence type="ECO:0000256" key="2">
    <source>
        <dbReference type="ARBA" id="ARBA00010701"/>
    </source>
</evidence>
<dbReference type="Proteomes" id="UP000325440">
    <property type="component" value="Unassembled WGS sequence"/>
</dbReference>
<dbReference type="CDD" id="cd00707">
    <property type="entry name" value="Pancreat_lipase_like"/>
    <property type="match status" value="1"/>
</dbReference>
<comment type="subcellular location">
    <subcellularLocation>
        <location evidence="1">Secreted</location>
    </subcellularLocation>
</comment>
<evidence type="ECO:0000313" key="8">
    <source>
        <dbReference type="Proteomes" id="UP000325440"/>
    </source>
</evidence>
<dbReference type="Gene3D" id="3.40.50.1820">
    <property type="entry name" value="alpha/beta hydrolase"/>
    <property type="match status" value="1"/>
</dbReference>
<dbReference type="EMBL" id="CABPRJ010001926">
    <property type="protein sequence ID" value="VVC41778.1"/>
    <property type="molecule type" value="Genomic_DNA"/>
</dbReference>
<organism evidence="7 8">
    <name type="scientific">Cinara cedri</name>
    <dbReference type="NCBI Taxonomy" id="506608"/>
    <lineage>
        <taxon>Eukaryota</taxon>
        <taxon>Metazoa</taxon>
        <taxon>Ecdysozoa</taxon>
        <taxon>Arthropoda</taxon>
        <taxon>Hexapoda</taxon>
        <taxon>Insecta</taxon>
        <taxon>Pterygota</taxon>
        <taxon>Neoptera</taxon>
        <taxon>Paraneoptera</taxon>
        <taxon>Hemiptera</taxon>
        <taxon>Sternorrhyncha</taxon>
        <taxon>Aphidomorpha</taxon>
        <taxon>Aphidoidea</taxon>
        <taxon>Aphididae</taxon>
        <taxon>Lachninae</taxon>
        <taxon>Cinara</taxon>
    </lineage>
</organism>
<dbReference type="Pfam" id="PF00151">
    <property type="entry name" value="Lipase"/>
    <property type="match status" value="1"/>
</dbReference>
<keyword evidence="5" id="KW-0732">Signal</keyword>
<dbReference type="InterPro" id="IPR033906">
    <property type="entry name" value="Lipase_N"/>
</dbReference>
<evidence type="ECO:0000256" key="1">
    <source>
        <dbReference type="ARBA" id="ARBA00004613"/>
    </source>
</evidence>
<feature type="chain" id="PRO_5022865660" evidence="5">
    <location>
        <begin position="22"/>
        <end position="345"/>
    </location>
</feature>
<dbReference type="PRINTS" id="PR00821">
    <property type="entry name" value="TAGLIPASE"/>
</dbReference>
<accession>A0A5E4NHF3</accession>
<feature type="signal peptide" evidence="5">
    <location>
        <begin position="1"/>
        <end position="21"/>
    </location>
</feature>
<name>A0A5E4NHF3_9HEMI</name>
<reference evidence="7 8" key="1">
    <citation type="submission" date="2019-08" db="EMBL/GenBank/DDBJ databases">
        <authorList>
            <person name="Alioto T."/>
            <person name="Alioto T."/>
            <person name="Gomez Garrido J."/>
        </authorList>
    </citation>
    <scope>NUCLEOTIDE SEQUENCE [LARGE SCALE GENOMIC DNA]</scope>
</reference>
<dbReference type="AlphaFoldDB" id="A0A5E4NHF3"/>
<feature type="domain" description="Lipase" evidence="6">
    <location>
        <begin position="54"/>
        <end position="337"/>
    </location>
</feature>
<evidence type="ECO:0000313" key="7">
    <source>
        <dbReference type="EMBL" id="VVC41778.1"/>
    </source>
</evidence>
<dbReference type="PANTHER" id="PTHR11610:SF173">
    <property type="entry name" value="LIPASE DOMAIN-CONTAINING PROTEIN-RELATED"/>
    <property type="match status" value="1"/>
</dbReference>
<dbReference type="InterPro" id="IPR000734">
    <property type="entry name" value="TAG_lipase"/>
</dbReference>
<keyword evidence="7" id="KW-0378">Hydrolase</keyword>
<keyword evidence="3" id="KW-0964">Secreted</keyword>
<gene>
    <name evidence="7" type="ORF">CINCED_3A006214</name>
</gene>
<evidence type="ECO:0000256" key="3">
    <source>
        <dbReference type="ARBA" id="ARBA00022525"/>
    </source>
</evidence>
<evidence type="ECO:0000256" key="4">
    <source>
        <dbReference type="RuleBase" id="RU004262"/>
    </source>
</evidence>
<evidence type="ECO:0000259" key="6">
    <source>
        <dbReference type="Pfam" id="PF00151"/>
    </source>
</evidence>
<proteinExistence type="inferred from homology"/>
<dbReference type="PANTHER" id="PTHR11610">
    <property type="entry name" value="LIPASE"/>
    <property type="match status" value="1"/>
</dbReference>
<dbReference type="GO" id="GO:0005615">
    <property type="term" value="C:extracellular space"/>
    <property type="evidence" value="ECO:0007669"/>
    <property type="project" value="TreeGrafter"/>
</dbReference>
<dbReference type="InterPro" id="IPR029058">
    <property type="entry name" value="AB_hydrolase_fold"/>
</dbReference>
<dbReference type="GO" id="GO:0016298">
    <property type="term" value="F:lipase activity"/>
    <property type="evidence" value="ECO:0007669"/>
    <property type="project" value="InterPro"/>
</dbReference>
<sequence length="345" mass="39296">MSLSFGRILFVLASLVNLYGSSKINTIQDLVAGTKLVEEFNHNLISSTISVYIKKTVRFWMYSSKIPDERLKMTPEDVVWSKSYFDGNQTTKILIHGWLGNAKDQNSVCTSLKNEYFKLDDYYNVICVDWSLVTLDTTYLAARLRCKEIGNYVAKLIAALLDNTNLKLDRVHVIGFSMGAHIAGYAGKQFMGRIPRITGLDPAKPLFFMKRPRDRLSKGDAQFVDVLHTTVRILGQHQPLGDVDFYPNEGNLTQPGCRKDSGRRNYIYTYNLVMGDVCSHFMAYKFYARSISNRKDFVAVKCDGWKQFVHSDCDKKFTYMGEYVNSSSITGKYYLSVLYSDNGTV</sequence>
<keyword evidence="8" id="KW-1185">Reference proteome</keyword>
<dbReference type="GO" id="GO:0016042">
    <property type="term" value="P:lipid catabolic process"/>
    <property type="evidence" value="ECO:0007669"/>
    <property type="project" value="TreeGrafter"/>
</dbReference>
<comment type="similarity">
    <text evidence="2 4">Belongs to the AB hydrolase superfamily. Lipase family.</text>
</comment>